<sequence>MSPTLEDLLRRIAELEGRAEKDKQQMQTLQQRTEPSLFLDYLRSTEENLFATFRPPVPSTTTTKTSSQTTCVNGKFYPRRLRPWTEFEDAHTAQFRTLTDALEDHAVFPALTDVLGASRDLSPTPNGEMDLRPFVRASIEKPAVRIINAYMSLADNPPFTSINFQNNSYGLNLADTPDDELQEVQGPAAKRQRSPVKRIGIPDRWCVGVLQDGSCAHVLVGEYKAAHKLPARKLKAVLSTAPGEDFFRAKSDATGSQRKAVPGDAFVARVLCQAYHYMITSGLEFGYVASGDGLVFLRVLNDDPQTLYYSCFVFPIPLPPSNGPESDRGHQNTININRREPRKTAAAYLASLCMLALQSSPRPKSWIDARDHDLARWPDPYGGIVPLSEMSLPPPPPPPDAGTDGGSAGGSGNSSGNASNSGLNTASLPKRRRSDSNHTQNTSQHGYTARTHFVVEPPTLPYCTQACLRGLCNGAPLDDRCPNVALHRAAWLSSPKRRCRHLLTASDLRSRVVAQLADNMDKDCECLDRWGCFGRYGVLFKIVVTGYGYTLVAKGVQAVHRHIVQHEAAVYAALAERTGPQLQGRLIPVFLGIVGLERPLPLHSCARVPYLMLMSYAGPTLASHKTRQALLDAGTDWEAEQDRTLLELEAAGLYDEDARPANLAWNAEAGRVMRLDFGQAYVESLPVQTSSPVLAKRDLDAHCGAGDHHQPALKRMRTGSATVADPMHD</sequence>
<dbReference type="InParanoid" id="F0XQE1"/>
<dbReference type="OrthoDB" id="2156052at2759"/>
<reference evidence="3 4" key="1">
    <citation type="journal article" date="2011" name="Proc. Natl. Acad. Sci. U.S.A.">
        <title>Genome and transcriptome analyses of the mountain pine beetle-fungal symbiont Grosmannia clavigera, a lodgepole pine pathogen.</title>
        <authorList>
            <person name="DiGuistini S."/>
            <person name="Wang Y."/>
            <person name="Liao N.Y."/>
            <person name="Taylor G."/>
            <person name="Tanguay P."/>
            <person name="Feau N."/>
            <person name="Henrissat B."/>
            <person name="Chan S.K."/>
            <person name="Hesse-Orce U."/>
            <person name="Alamouti S.M."/>
            <person name="Tsui C.K.M."/>
            <person name="Docking R.T."/>
            <person name="Levasseur A."/>
            <person name="Haridas S."/>
            <person name="Robertson G."/>
            <person name="Birol I."/>
            <person name="Holt R.A."/>
            <person name="Marra M.A."/>
            <person name="Hamelin R.C."/>
            <person name="Hirst M."/>
            <person name="Jones S.J.M."/>
            <person name="Bohlmann J."/>
            <person name="Breuil C."/>
        </authorList>
    </citation>
    <scope>NUCLEOTIDE SEQUENCE [LARGE SCALE GENOMIC DNA]</scope>
    <source>
        <strain evidence="4">kw1407 / UAMH 11150</strain>
    </source>
</reference>
<keyword evidence="1" id="KW-0175">Coiled coil</keyword>
<organism evidence="4">
    <name type="scientific">Grosmannia clavigera (strain kw1407 / UAMH 11150)</name>
    <name type="common">Blue stain fungus</name>
    <name type="synonym">Graphiocladiella clavigera</name>
    <dbReference type="NCBI Taxonomy" id="655863"/>
    <lineage>
        <taxon>Eukaryota</taxon>
        <taxon>Fungi</taxon>
        <taxon>Dikarya</taxon>
        <taxon>Ascomycota</taxon>
        <taxon>Pezizomycotina</taxon>
        <taxon>Sordariomycetes</taxon>
        <taxon>Sordariomycetidae</taxon>
        <taxon>Ophiostomatales</taxon>
        <taxon>Ophiostomataceae</taxon>
        <taxon>Leptographium</taxon>
    </lineage>
</organism>
<dbReference type="RefSeq" id="XP_014170007.1">
    <property type="nucleotide sequence ID" value="XM_014314532.1"/>
</dbReference>
<dbReference type="AlphaFoldDB" id="F0XQE1"/>
<evidence type="ECO:0000256" key="1">
    <source>
        <dbReference type="SAM" id="Coils"/>
    </source>
</evidence>
<dbReference type="GeneID" id="25981081"/>
<evidence type="ECO:0000256" key="2">
    <source>
        <dbReference type="SAM" id="MobiDB-lite"/>
    </source>
</evidence>
<gene>
    <name evidence="3" type="ORF">CMQ_7527</name>
</gene>
<evidence type="ECO:0000313" key="4">
    <source>
        <dbReference type="Proteomes" id="UP000007796"/>
    </source>
</evidence>
<keyword evidence="3" id="KW-0645">Protease</keyword>
<dbReference type="STRING" id="655863.F0XQE1"/>
<feature type="region of interest" description="Disordered" evidence="2">
    <location>
        <begin position="705"/>
        <end position="729"/>
    </location>
</feature>
<keyword evidence="3" id="KW-0378">Hydrolase</keyword>
<feature type="coiled-coil region" evidence="1">
    <location>
        <begin position="5"/>
        <end position="32"/>
    </location>
</feature>
<feature type="compositionally biased region" description="Gly residues" evidence="2">
    <location>
        <begin position="403"/>
        <end position="413"/>
    </location>
</feature>
<dbReference type="GO" id="GO:0008237">
    <property type="term" value="F:metallopeptidase activity"/>
    <property type="evidence" value="ECO:0007669"/>
    <property type="project" value="UniProtKB-KW"/>
</dbReference>
<dbReference type="HOGENOM" id="CLU_010672_2_0_1"/>
<feature type="region of interest" description="Disordered" evidence="2">
    <location>
        <begin position="320"/>
        <end position="339"/>
    </location>
</feature>
<feature type="compositionally biased region" description="Polar residues" evidence="2">
    <location>
        <begin position="437"/>
        <end position="446"/>
    </location>
</feature>
<proteinExistence type="predicted"/>
<feature type="region of interest" description="Disordered" evidence="2">
    <location>
        <begin position="385"/>
        <end position="449"/>
    </location>
</feature>
<protein>
    <submittedName>
        <fullName evidence="3">Metalloprotease m41</fullName>
    </submittedName>
</protein>
<evidence type="ECO:0000313" key="3">
    <source>
        <dbReference type="EMBL" id="EFX00525.1"/>
    </source>
</evidence>
<feature type="compositionally biased region" description="Low complexity" evidence="2">
    <location>
        <begin position="414"/>
        <end position="427"/>
    </location>
</feature>
<dbReference type="Proteomes" id="UP000007796">
    <property type="component" value="Unassembled WGS sequence"/>
</dbReference>
<dbReference type="GO" id="GO:0006508">
    <property type="term" value="P:proteolysis"/>
    <property type="evidence" value="ECO:0007669"/>
    <property type="project" value="UniProtKB-KW"/>
</dbReference>
<name>F0XQE1_GROCL</name>
<accession>F0XQE1</accession>
<dbReference type="EMBL" id="GL629801">
    <property type="protein sequence ID" value="EFX00525.1"/>
    <property type="molecule type" value="Genomic_DNA"/>
</dbReference>
<dbReference type="eggNOG" id="ENOG502SH9U">
    <property type="taxonomic scope" value="Eukaryota"/>
</dbReference>
<keyword evidence="4" id="KW-1185">Reference proteome</keyword>
<keyword evidence="3" id="KW-0482">Metalloprotease</keyword>